<feature type="compositionally biased region" description="Polar residues" evidence="7">
    <location>
        <begin position="308"/>
        <end position="317"/>
    </location>
</feature>
<feature type="region of interest" description="Disordered" evidence="7">
    <location>
        <begin position="265"/>
        <end position="378"/>
    </location>
</feature>
<sequence length="459" mass="50528">MAAPCEGRAFAVGVEKNWGAVVRSPEGTPQKIRQLIDEGIAPEEGGVDAKDTSATSQSVNGSPQVEQPSLESTSKEAFFSRVETFSSLKWAGKPSELSPLVCAKYGWVTVECDMLKCSSCQAFLCASLQPAFDFDRYKQRCAELKKALCTAHEKFCFWPDSPSPDRFGMLPLDEPAILVSEFLDRFQSLCHLDLQLPSLRPEDLKTMCLTEDKISLLLHLLEDELDHRTDERKTTIKLGSDIQVHVTACILSVCGWACSSPIPGLEGRPERLPLVPESPRRMMTRSQDATFSPGSEQAEKSPGPIVSRTRSWDSSSPVDRPEPEAASPTTRTRPVTRSMGTGDTPGLEVPSSPLRKAKRARLCSSSSSDTSSRGFFDPTSQHRDWCPWVNITLGKESRENGGTEPDASAPAEPGWKAVLTILLAHKQSSQPAETDSMSLSEKSRKVFRIFRQWESLCSC</sequence>
<feature type="compositionally biased region" description="Polar residues" evidence="7">
    <location>
        <begin position="284"/>
        <end position="295"/>
    </location>
</feature>
<protein>
    <submittedName>
        <fullName evidence="10">ZC3HC1 isoform 5</fullName>
    </submittedName>
</protein>
<keyword evidence="5" id="KW-0539">Nucleus</keyword>
<feature type="domain" description="C3HC-type" evidence="8">
    <location>
        <begin position="73"/>
        <end position="199"/>
    </location>
</feature>
<name>A0A2J8QT78_PANTR</name>
<comment type="subcellular location">
    <subcellularLocation>
        <location evidence="1">Nucleus</location>
    </subcellularLocation>
</comment>
<dbReference type="AlphaFoldDB" id="A0A2J8QT78"/>
<reference evidence="10" key="1">
    <citation type="submission" date="2017-12" db="EMBL/GenBank/DDBJ databases">
        <title>High-resolution comparative analysis of great ape genomes.</title>
        <authorList>
            <person name="Pollen A."/>
            <person name="Hastie A."/>
            <person name="Hormozdiari F."/>
            <person name="Dougherty M."/>
            <person name="Liu R."/>
            <person name="Chaisson M."/>
            <person name="Hoppe E."/>
            <person name="Hill C."/>
            <person name="Pang A."/>
            <person name="Hillier L."/>
            <person name="Baker C."/>
            <person name="Armstrong J."/>
            <person name="Shendure J."/>
            <person name="Paten B."/>
            <person name="Wilson R."/>
            <person name="Chao H."/>
            <person name="Schneider V."/>
            <person name="Ventura M."/>
            <person name="Kronenberg Z."/>
            <person name="Murali S."/>
            <person name="Gordon D."/>
            <person name="Cantsilieris S."/>
            <person name="Munson K."/>
            <person name="Nelson B."/>
            <person name="Raja A."/>
            <person name="Underwood J."/>
            <person name="Diekhans M."/>
            <person name="Fiddes I."/>
            <person name="Haussler D."/>
            <person name="Eichler E."/>
        </authorList>
    </citation>
    <scope>NUCLEOTIDE SEQUENCE [LARGE SCALE GENOMIC DNA]</scope>
    <source>
        <strain evidence="10">Yerkes chimp pedigree #C0471</strain>
    </source>
</reference>
<evidence type="ECO:0000256" key="4">
    <source>
        <dbReference type="ARBA" id="ARBA00022833"/>
    </source>
</evidence>
<proteinExistence type="predicted"/>
<dbReference type="Pfam" id="PF07967">
    <property type="entry name" value="zf-C3HC"/>
    <property type="match status" value="1"/>
</dbReference>
<evidence type="ECO:0000256" key="7">
    <source>
        <dbReference type="SAM" id="MobiDB-lite"/>
    </source>
</evidence>
<dbReference type="GO" id="GO:0005634">
    <property type="term" value="C:nucleus"/>
    <property type="evidence" value="ECO:0007669"/>
    <property type="project" value="UniProtKB-SubCell"/>
</dbReference>
<feature type="compositionally biased region" description="Low complexity" evidence="7">
    <location>
        <begin position="328"/>
        <end position="337"/>
    </location>
</feature>
<feature type="region of interest" description="Disordered" evidence="7">
    <location>
        <begin position="37"/>
        <end position="72"/>
    </location>
</feature>
<organism evidence="10">
    <name type="scientific">Pan troglodytes</name>
    <name type="common">Chimpanzee</name>
    <dbReference type="NCBI Taxonomy" id="9598"/>
    <lineage>
        <taxon>Eukaryota</taxon>
        <taxon>Metazoa</taxon>
        <taxon>Chordata</taxon>
        <taxon>Craniata</taxon>
        <taxon>Vertebrata</taxon>
        <taxon>Euteleostomi</taxon>
        <taxon>Mammalia</taxon>
        <taxon>Eutheria</taxon>
        <taxon>Euarchontoglires</taxon>
        <taxon>Primates</taxon>
        <taxon>Haplorrhini</taxon>
        <taxon>Catarrhini</taxon>
        <taxon>Hominidae</taxon>
        <taxon>Pan</taxon>
    </lineage>
</organism>
<evidence type="ECO:0000313" key="10">
    <source>
        <dbReference type="EMBL" id="PNI99478.1"/>
    </source>
</evidence>
<dbReference type="PANTHER" id="PTHR15835:SF6">
    <property type="entry name" value="ZINC FINGER C3HC-TYPE PROTEIN 1"/>
    <property type="match status" value="1"/>
</dbReference>
<dbReference type="InterPro" id="IPR013909">
    <property type="entry name" value="NuBaID_C"/>
</dbReference>
<keyword evidence="3" id="KW-0863">Zinc-finger</keyword>
<evidence type="ECO:0000256" key="3">
    <source>
        <dbReference type="ARBA" id="ARBA00022771"/>
    </source>
</evidence>
<feature type="domain" description="NuBaID C-terminal" evidence="9">
    <location>
        <begin position="369"/>
        <end position="427"/>
    </location>
</feature>
<dbReference type="EMBL" id="NBAG03000017">
    <property type="protein sequence ID" value="PNI99478.1"/>
    <property type="molecule type" value="Genomic_DNA"/>
</dbReference>
<keyword evidence="2" id="KW-0479">Metal-binding</keyword>
<comment type="caution">
    <text evidence="10">The sequence shown here is derived from an EMBL/GenBank/DDBJ whole genome shotgun (WGS) entry which is preliminary data.</text>
</comment>
<evidence type="ECO:0000256" key="2">
    <source>
        <dbReference type="ARBA" id="ARBA00022723"/>
    </source>
</evidence>
<dbReference type="PANTHER" id="PTHR15835">
    <property type="entry name" value="NUCLEAR-INTERACTING PARTNER OF ALK"/>
    <property type="match status" value="1"/>
</dbReference>
<dbReference type="GO" id="GO:0008270">
    <property type="term" value="F:zinc ion binding"/>
    <property type="evidence" value="ECO:0007669"/>
    <property type="project" value="UniProtKB-KW"/>
</dbReference>
<keyword evidence="4" id="KW-0862">Zinc</keyword>
<accession>A0A2J8QT78</accession>
<dbReference type="Pfam" id="PF08600">
    <property type="entry name" value="NuBaID_C"/>
    <property type="match status" value="1"/>
</dbReference>
<gene>
    <name evidence="10" type="ORF">CK820_G0013786</name>
</gene>
<dbReference type="InterPro" id="IPR012935">
    <property type="entry name" value="NuBaID_N"/>
</dbReference>
<evidence type="ECO:0000256" key="5">
    <source>
        <dbReference type="ARBA" id="ARBA00023242"/>
    </source>
</evidence>
<feature type="compositionally biased region" description="Polar residues" evidence="7">
    <location>
        <begin position="52"/>
        <end position="72"/>
    </location>
</feature>
<evidence type="ECO:0000256" key="6">
    <source>
        <dbReference type="ARBA" id="ARBA00044931"/>
    </source>
</evidence>
<evidence type="ECO:0000256" key="1">
    <source>
        <dbReference type="ARBA" id="ARBA00004123"/>
    </source>
</evidence>
<evidence type="ECO:0000259" key="9">
    <source>
        <dbReference type="Pfam" id="PF08600"/>
    </source>
</evidence>
<comment type="function">
    <text evidence="6">Required for proper positioning of a substantial amount of TPR at the nuclear basket (NB) through interaction with TPR.</text>
</comment>
<evidence type="ECO:0000259" key="8">
    <source>
        <dbReference type="Pfam" id="PF07967"/>
    </source>
</evidence>